<feature type="chain" id="PRO_5002111065" evidence="1">
    <location>
        <begin position="24"/>
        <end position="237"/>
    </location>
</feature>
<evidence type="ECO:0000313" key="3">
    <source>
        <dbReference type="EMBL" id="AJD42470.1"/>
    </source>
</evidence>
<proteinExistence type="predicted"/>
<gene>
    <name evidence="3" type="ORF">RGR602_CH03153</name>
</gene>
<name>A0A0B4X6Z8_9HYPH</name>
<dbReference type="Pfam" id="PF03781">
    <property type="entry name" value="FGE-sulfatase"/>
    <property type="match status" value="1"/>
</dbReference>
<accession>A0A0B4X6Z8</accession>
<dbReference type="GO" id="GO:0120147">
    <property type="term" value="F:formylglycine-generating oxidase activity"/>
    <property type="evidence" value="ECO:0007669"/>
    <property type="project" value="TreeGrafter"/>
</dbReference>
<dbReference type="InterPro" id="IPR005532">
    <property type="entry name" value="SUMF_dom"/>
</dbReference>
<dbReference type="SUPFAM" id="SSF56436">
    <property type="entry name" value="C-type lectin-like"/>
    <property type="match status" value="1"/>
</dbReference>
<dbReference type="PANTHER" id="PTHR23150">
    <property type="entry name" value="SULFATASE MODIFYING FACTOR 1, 2"/>
    <property type="match status" value="1"/>
</dbReference>
<dbReference type="InterPro" id="IPR051043">
    <property type="entry name" value="Sulfatase_Mod_Factor_Kinase"/>
</dbReference>
<feature type="domain" description="Sulfatase-modifying factor enzyme-like" evidence="2">
    <location>
        <begin position="28"/>
        <end position="232"/>
    </location>
</feature>
<dbReference type="InterPro" id="IPR016187">
    <property type="entry name" value="CTDL_fold"/>
</dbReference>
<dbReference type="KEGG" id="rga:RGR602_CH03153"/>
<dbReference type="Proteomes" id="UP000031368">
    <property type="component" value="Chromosome"/>
</dbReference>
<keyword evidence="4" id="KW-1185">Reference proteome</keyword>
<organism evidence="3 4">
    <name type="scientific">Rhizobium gallicum bv. gallicum R602sp</name>
    <dbReference type="NCBI Taxonomy" id="1041138"/>
    <lineage>
        <taxon>Bacteria</taxon>
        <taxon>Pseudomonadati</taxon>
        <taxon>Pseudomonadota</taxon>
        <taxon>Alphaproteobacteria</taxon>
        <taxon>Hyphomicrobiales</taxon>
        <taxon>Rhizobiaceae</taxon>
        <taxon>Rhizobium/Agrobacterium group</taxon>
        <taxon>Rhizobium</taxon>
    </lineage>
</organism>
<dbReference type="InterPro" id="IPR042095">
    <property type="entry name" value="SUMF_sf"/>
</dbReference>
<dbReference type="EMBL" id="CP006877">
    <property type="protein sequence ID" value="AJD42470.1"/>
    <property type="molecule type" value="Genomic_DNA"/>
</dbReference>
<dbReference type="PANTHER" id="PTHR23150:SF19">
    <property type="entry name" value="FORMYLGLYCINE-GENERATING ENZYME"/>
    <property type="match status" value="1"/>
</dbReference>
<dbReference type="AlphaFoldDB" id="A0A0B4X6Z8"/>
<evidence type="ECO:0000259" key="2">
    <source>
        <dbReference type="Pfam" id="PF03781"/>
    </source>
</evidence>
<evidence type="ECO:0000313" key="4">
    <source>
        <dbReference type="Proteomes" id="UP000031368"/>
    </source>
</evidence>
<protein>
    <submittedName>
        <fullName evidence="3">Formylglycine-generating sulfatase domain-containing protein</fullName>
    </submittedName>
</protein>
<dbReference type="RefSeq" id="WP_039845854.1">
    <property type="nucleotide sequence ID" value="NZ_CP006877.1"/>
</dbReference>
<evidence type="ECO:0000256" key="1">
    <source>
        <dbReference type="SAM" id="SignalP"/>
    </source>
</evidence>
<dbReference type="Gene3D" id="3.90.1580.10">
    <property type="entry name" value="paralog of FGE (formylglycine-generating enzyme)"/>
    <property type="match status" value="1"/>
</dbReference>
<reference evidence="3 4" key="1">
    <citation type="submission" date="2013-11" db="EMBL/GenBank/DDBJ databases">
        <title>Complete genome sequence of Rhizobium gallicum bv. gallicum R602.</title>
        <authorList>
            <person name="Bustos P."/>
            <person name="Santamaria R.I."/>
            <person name="Lozano L."/>
            <person name="Acosta J.L."/>
            <person name="Ormeno-Orrillo E."/>
            <person name="Rogel M.A."/>
            <person name="Romero D."/>
            <person name="Cevallos M.A."/>
            <person name="Martinez-Romero E."/>
            <person name="Gonzalez V."/>
        </authorList>
    </citation>
    <scope>NUCLEOTIDE SEQUENCE [LARGE SCALE GENOMIC DNA]</scope>
    <source>
        <strain evidence="3 4">R602</strain>
    </source>
</reference>
<keyword evidence="1" id="KW-0732">Signal</keyword>
<dbReference type="HOGENOM" id="CLU_1064982_0_0_5"/>
<sequence>MAFPASPATYLTLALVTLPIASAASGDRVEIDGFAIERTEVSVSDFAAFADGRKLKTAAEKAGGGHEWGSGWERRHGWTFRTPFGKPSEDAAEPAVHVSWQEARDYCASVGGRLPSRSEWERAAYREYGSGKKAGFAIGRVYPYPTGETPDGANTIAGDPWPRHAPASVTRAGINGLYDMGGNVWEWIAERDGEDALTAGGSWWYGPDKMRKEAMQWKRADFYVAYIGFRCAYELKS</sequence>
<feature type="signal peptide" evidence="1">
    <location>
        <begin position="1"/>
        <end position="23"/>
    </location>
</feature>